<organism evidence="2 3">
    <name type="scientific">[Enterobacter] lignolyticus</name>
    <dbReference type="NCBI Taxonomy" id="1334193"/>
    <lineage>
        <taxon>Bacteria</taxon>
        <taxon>Pseudomonadati</taxon>
        <taxon>Pseudomonadota</taxon>
        <taxon>Gammaproteobacteria</taxon>
        <taxon>Enterobacterales</taxon>
        <taxon>Enterobacteriaceae</taxon>
        <taxon>Pluralibacter</taxon>
    </lineage>
</organism>
<evidence type="ECO:0000313" key="2">
    <source>
        <dbReference type="EMBL" id="ALR76055.1"/>
    </source>
</evidence>
<dbReference type="RefSeq" id="WP_062740703.1">
    <property type="nucleotide sequence ID" value="NZ_CP012871.1"/>
</dbReference>
<name>A0A806X494_9ENTR</name>
<dbReference type="EMBL" id="CP012871">
    <property type="protein sequence ID" value="ALR76055.1"/>
    <property type="molecule type" value="Genomic_DNA"/>
</dbReference>
<feature type="region of interest" description="Disordered" evidence="1">
    <location>
        <begin position="48"/>
        <end position="75"/>
    </location>
</feature>
<evidence type="ECO:0000313" key="3">
    <source>
        <dbReference type="Proteomes" id="UP000069162"/>
    </source>
</evidence>
<reference evidence="3" key="1">
    <citation type="submission" date="2015-10" db="EMBL/GenBank/DDBJ databases">
        <title>Complete Genome Sequencing of Klebsiella sp. strain G5.</title>
        <authorList>
            <person name="Chan K.-G."/>
            <person name="Chen J.-W."/>
        </authorList>
    </citation>
    <scope>NUCLEOTIDE SEQUENCE [LARGE SCALE GENOMIC DNA]</scope>
    <source>
        <strain evidence="3">G5</strain>
    </source>
</reference>
<sequence length="75" mass="8099">MALYMTQKMSSGLLAAITYYRKQQNEHPSHAESGAFTSAAVSHYATTNNIDESDVESGKYQKCQGVPNGGLTQAI</sequence>
<evidence type="ECO:0000256" key="1">
    <source>
        <dbReference type="SAM" id="MobiDB-lite"/>
    </source>
</evidence>
<dbReference type="AlphaFoldDB" id="A0A806X494"/>
<proteinExistence type="predicted"/>
<accession>A0A806X494</accession>
<dbReference type="OrthoDB" id="9182490at2"/>
<dbReference type="KEGG" id="kle:AO703_07020"/>
<gene>
    <name evidence="2" type="ORF">AO703_07020</name>
</gene>
<protein>
    <submittedName>
        <fullName evidence="2">Uncharacterized protein</fullName>
    </submittedName>
</protein>
<dbReference type="Proteomes" id="UP000069162">
    <property type="component" value="Chromosome"/>
</dbReference>